<dbReference type="AlphaFoldDB" id="A0A8K0TGC4"/>
<evidence type="ECO:0000313" key="2">
    <source>
        <dbReference type="EMBL" id="KAH7358080.1"/>
    </source>
</evidence>
<feature type="region of interest" description="Disordered" evidence="1">
    <location>
        <begin position="33"/>
        <end position="71"/>
    </location>
</feature>
<evidence type="ECO:0000313" key="3">
    <source>
        <dbReference type="Proteomes" id="UP000813385"/>
    </source>
</evidence>
<dbReference type="EMBL" id="JAGPXD010000004">
    <property type="protein sequence ID" value="KAH7358080.1"/>
    <property type="molecule type" value="Genomic_DNA"/>
</dbReference>
<feature type="region of interest" description="Disordered" evidence="1">
    <location>
        <begin position="1"/>
        <end position="20"/>
    </location>
</feature>
<evidence type="ECO:0000256" key="1">
    <source>
        <dbReference type="SAM" id="MobiDB-lite"/>
    </source>
</evidence>
<organism evidence="2 3">
    <name type="scientific">Plectosphaerella cucumerina</name>
    <dbReference type="NCBI Taxonomy" id="40658"/>
    <lineage>
        <taxon>Eukaryota</taxon>
        <taxon>Fungi</taxon>
        <taxon>Dikarya</taxon>
        <taxon>Ascomycota</taxon>
        <taxon>Pezizomycotina</taxon>
        <taxon>Sordariomycetes</taxon>
        <taxon>Hypocreomycetidae</taxon>
        <taxon>Glomerellales</taxon>
        <taxon>Plectosphaerellaceae</taxon>
        <taxon>Plectosphaerella</taxon>
    </lineage>
</organism>
<keyword evidence="3" id="KW-1185">Reference proteome</keyword>
<protein>
    <submittedName>
        <fullName evidence="2">Uncharacterized protein</fullName>
    </submittedName>
</protein>
<sequence>MAALILGLPRSTLHPQEPRASETLDLQVHRVAERGGGRAASGETWGCHPETQSDRRRAGTAGQGHVRAQMSSGSSAIFGATFGGIPDTGRPGQARPGPSHVLVPVPGLGLSTERKNATDATASSLFDWTDGWAVTQGRGASESEPASDRGWQFYRYETGQGLEADSFEKGTQAKSGVVPVVRPASRGSVLLGSSTRSRAKPGVLVT</sequence>
<dbReference type="Proteomes" id="UP000813385">
    <property type="component" value="Unassembled WGS sequence"/>
</dbReference>
<proteinExistence type="predicted"/>
<comment type="caution">
    <text evidence="2">The sequence shown here is derived from an EMBL/GenBank/DDBJ whole genome shotgun (WGS) entry which is preliminary data.</text>
</comment>
<name>A0A8K0TGC4_9PEZI</name>
<accession>A0A8K0TGC4</accession>
<reference evidence="2" key="1">
    <citation type="journal article" date="2021" name="Nat. Commun.">
        <title>Genetic determinants of endophytism in the Arabidopsis root mycobiome.</title>
        <authorList>
            <person name="Mesny F."/>
            <person name="Miyauchi S."/>
            <person name="Thiergart T."/>
            <person name="Pickel B."/>
            <person name="Atanasova L."/>
            <person name="Karlsson M."/>
            <person name="Huettel B."/>
            <person name="Barry K.W."/>
            <person name="Haridas S."/>
            <person name="Chen C."/>
            <person name="Bauer D."/>
            <person name="Andreopoulos W."/>
            <person name="Pangilinan J."/>
            <person name="LaButti K."/>
            <person name="Riley R."/>
            <person name="Lipzen A."/>
            <person name="Clum A."/>
            <person name="Drula E."/>
            <person name="Henrissat B."/>
            <person name="Kohler A."/>
            <person name="Grigoriev I.V."/>
            <person name="Martin F.M."/>
            <person name="Hacquard S."/>
        </authorList>
    </citation>
    <scope>NUCLEOTIDE SEQUENCE</scope>
    <source>
        <strain evidence="2">MPI-CAGE-AT-0016</strain>
    </source>
</reference>
<gene>
    <name evidence="2" type="ORF">B0T11DRAFT_299207</name>
</gene>